<evidence type="ECO:0000313" key="3">
    <source>
        <dbReference type="Proteomes" id="UP000261360"/>
    </source>
</evidence>
<dbReference type="GeneTree" id="ENSGT00940000174800"/>
<dbReference type="SUPFAM" id="SSF46966">
    <property type="entry name" value="Spectrin repeat"/>
    <property type="match status" value="1"/>
</dbReference>
<feature type="compositionally biased region" description="Low complexity" evidence="1">
    <location>
        <begin position="223"/>
        <end position="236"/>
    </location>
</feature>
<protein>
    <recommendedName>
        <fullName evidence="4">KASH domain-containing protein</fullName>
    </recommendedName>
</protein>
<feature type="region of interest" description="Disordered" evidence="1">
    <location>
        <begin position="210"/>
        <end position="236"/>
    </location>
</feature>
<dbReference type="STRING" id="1841481.ENSSLDP00000031854"/>
<evidence type="ECO:0008006" key="4">
    <source>
        <dbReference type="Google" id="ProtNLM"/>
    </source>
</evidence>
<evidence type="ECO:0000313" key="2">
    <source>
        <dbReference type="Ensembl" id="ENSSLDP00000031854.1"/>
    </source>
</evidence>
<keyword evidence="3" id="KW-1185">Reference proteome</keyword>
<evidence type="ECO:0000256" key="1">
    <source>
        <dbReference type="SAM" id="MobiDB-lite"/>
    </source>
</evidence>
<reference evidence="2" key="1">
    <citation type="submission" date="2025-08" db="UniProtKB">
        <authorList>
            <consortium name="Ensembl"/>
        </authorList>
    </citation>
    <scope>IDENTIFICATION</scope>
</reference>
<dbReference type="AlphaFoldDB" id="A0A3B4Z9Q0"/>
<accession>A0A3B4Z9Q0</accession>
<reference evidence="2" key="2">
    <citation type="submission" date="2025-09" db="UniProtKB">
        <authorList>
            <consortium name="Ensembl"/>
        </authorList>
    </citation>
    <scope>IDENTIFICATION</scope>
</reference>
<organism evidence="2 3">
    <name type="scientific">Seriola lalandi dorsalis</name>
    <dbReference type="NCBI Taxonomy" id="1841481"/>
    <lineage>
        <taxon>Eukaryota</taxon>
        <taxon>Metazoa</taxon>
        <taxon>Chordata</taxon>
        <taxon>Craniata</taxon>
        <taxon>Vertebrata</taxon>
        <taxon>Euteleostomi</taxon>
        <taxon>Actinopterygii</taxon>
        <taxon>Neopterygii</taxon>
        <taxon>Teleostei</taxon>
        <taxon>Neoteleostei</taxon>
        <taxon>Acanthomorphata</taxon>
        <taxon>Carangaria</taxon>
        <taxon>Carangiformes</taxon>
        <taxon>Carangidae</taxon>
        <taxon>Seriola</taxon>
    </lineage>
</organism>
<name>A0A3B4Z9Q0_SERLL</name>
<sequence>MEEHAHLDMWLQLAEQAVSSHNSAHVTYITAKEELRKFERLRCEAASRLVQLDGLTQRNRALTPLFLGAIQAKLLSTARECGRRWDDVNAKLESITVRLKLFVSEWEGFEAEREELSLWLADLDVRLTEVDYLTGNTCEKLRCLQVFEDDWILSQATDSGCPSETLLEEEGALDKPNLDLPAVSNHPKGKPTFNSVKSHSFLQISANQLTPTDLPLRPPLTHSPPSSSSLSGLSYP</sequence>
<dbReference type="Proteomes" id="UP000261360">
    <property type="component" value="Unplaced"/>
</dbReference>
<dbReference type="InterPro" id="IPR030268">
    <property type="entry name" value="SYNE4"/>
</dbReference>
<dbReference type="GO" id="GO:0034993">
    <property type="term" value="C:meiotic nuclear membrane microtubule tethering complex"/>
    <property type="evidence" value="ECO:0007669"/>
    <property type="project" value="InterPro"/>
</dbReference>
<proteinExistence type="predicted"/>
<dbReference type="PANTHER" id="PTHR21640">
    <property type="match status" value="1"/>
</dbReference>
<dbReference type="PANTHER" id="PTHR21640:SF1">
    <property type="entry name" value="NESPRIN-4"/>
    <property type="match status" value="1"/>
</dbReference>
<dbReference type="Ensembl" id="ENSSLDT00000032763.1">
    <property type="protein sequence ID" value="ENSSLDP00000031854.1"/>
    <property type="gene ID" value="ENSSLDG00000024463.1"/>
</dbReference>
<dbReference type="Gene3D" id="1.20.58.60">
    <property type="match status" value="1"/>
</dbReference>